<reference evidence="2 3" key="1">
    <citation type="submission" date="2018-06" db="EMBL/GenBank/DDBJ databases">
        <authorList>
            <consortium name="Pathogen Informatics"/>
            <person name="Doyle S."/>
        </authorList>
    </citation>
    <scope>NUCLEOTIDE SEQUENCE [LARGE SCALE GENOMIC DNA]</scope>
    <source>
        <strain evidence="2 3">NCTC9601</strain>
    </source>
</reference>
<protein>
    <submittedName>
        <fullName evidence="2">Multidrug resistance protein MdtH</fullName>
    </submittedName>
</protein>
<keyword evidence="1" id="KW-0812">Transmembrane</keyword>
<evidence type="ECO:0000313" key="3">
    <source>
        <dbReference type="Proteomes" id="UP000251123"/>
    </source>
</evidence>
<accession>A0A2X1QB51</accession>
<proteinExistence type="predicted"/>
<sequence length="31" mass="3674">MSRVSQARSLGKYFLLVDNMLSCWAFLSFFR</sequence>
<gene>
    <name evidence="2" type="primary">yceL_5</name>
    <name evidence="2" type="ORF">NCTC9601_00568</name>
</gene>
<name>A0A2X1QB51_KLEPN</name>
<evidence type="ECO:0000313" key="2">
    <source>
        <dbReference type="EMBL" id="SPX52764.1"/>
    </source>
</evidence>
<feature type="transmembrane region" description="Helical" evidence="1">
    <location>
        <begin position="12"/>
        <end position="30"/>
    </location>
</feature>
<keyword evidence="1" id="KW-0472">Membrane</keyword>
<dbReference type="AlphaFoldDB" id="A0A2X1QB51"/>
<keyword evidence="1" id="KW-1133">Transmembrane helix</keyword>
<dbReference type="EMBL" id="UASN01000006">
    <property type="protein sequence ID" value="SPX52764.1"/>
    <property type="molecule type" value="Genomic_DNA"/>
</dbReference>
<evidence type="ECO:0000256" key="1">
    <source>
        <dbReference type="SAM" id="Phobius"/>
    </source>
</evidence>
<organism evidence="2 3">
    <name type="scientific">Klebsiella pneumoniae</name>
    <dbReference type="NCBI Taxonomy" id="573"/>
    <lineage>
        <taxon>Bacteria</taxon>
        <taxon>Pseudomonadati</taxon>
        <taxon>Pseudomonadota</taxon>
        <taxon>Gammaproteobacteria</taxon>
        <taxon>Enterobacterales</taxon>
        <taxon>Enterobacteriaceae</taxon>
        <taxon>Klebsiella/Raoultella group</taxon>
        <taxon>Klebsiella</taxon>
        <taxon>Klebsiella pneumoniae complex</taxon>
    </lineage>
</organism>
<dbReference type="Proteomes" id="UP000251123">
    <property type="component" value="Unassembled WGS sequence"/>
</dbReference>